<dbReference type="InterPro" id="IPR029063">
    <property type="entry name" value="SAM-dependent_MTases_sf"/>
</dbReference>
<organism evidence="8 9">
    <name type="scientific">Methylovulum psychrotolerans</name>
    <dbReference type="NCBI Taxonomy" id="1704499"/>
    <lineage>
        <taxon>Bacteria</taxon>
        <taxon>Pseudomonadati</taxon>
        <taxon>Pseudomonadota</taxon>
        <taxon>Gammaproteobacteria</taxon>
        <taxon>Methylococcales</taxon>
        <taxon>Methylococcaceae</taxon>
        <taxon>Methylovulum</taxon>
    </lineage>
</organism>
<dbReference type="InterPro" id="IPR012327">
    <property type="entry name" value="MeTrfase_D12"/>
</dbReference>
<comment type="similarity">
    <text evidence="1">Belongs to the N(4)/N(6)-methyltransferase family.</text>
</comment>
<keyword evidence="8" id="KW-0255">Endonuclease</keyword>
<evidence type="ECO:0000313" key="9">
    <source>
        <dbReference type="Proteomes" id="UP000197019"/>
    </source>
</evidence>
<keyword evidence="8" id="KW-0378">Hydrolase</keyword>
<evidence type="ECO:0000256" key="6">
    <source>
        <dbReference type="ARBA" id="ARBA00047942"/>
    </source>
</evidence>
<evidence type="ECO:0000256" key="3">
    <source>
        <dbReference type="ARBA" id="ARBA00022603"/>
    </source>
</evidence>
<feature type="binding site" evidence="7">
    <location>
        <position position="17"/>
    </location>
    <ligand>
        <name>S-adenosyl-L-methionine</name>
        <dbReference type="ChEBI" id="CHEBI:59789"/>
    </ligand>
</feature>
<dbReference type="PANTHER" id="PTHR30481:SF4">
    <property type="entry name" value="SITE-SPECIFIC DNA-METHYLTRANSFERASE (ADENINE-SPECIFIC)"/>
    <property type="match status" value="1"/>
</dbReference>
<dbReference type="EC" id="2.1.1.72" evidence="2"/>
<dbReference type="GO" id="GO:0004519">
    <property type="term" value="F:endonuclease activity"/>
    <property type="evidence" value="ECO:0007669"/>
    <property type="project" value="UniProtKB-KW"/>
</dbReference>
<dbReference type="GO" id="GO:1904047">
    <property type="term" value="F:S-adenosyl-L-methionine binding"/>
    <property type="evidence" value="ECO:0007669"/>
    <property type="project" value="TreeGrafter"/>
</dbReference>
<dbReference type="SUPFAM" id="SSF53335">
    <property type="entry name" value="S-adenosyl-L-methionine-dependent methyltransferases"/>
    <property type="match status" value="1"/>
</dbReference>
<evidence type="ECO:0000256" key="5">
    <source>
        <dbReference type="ARBA" id="ARBA00022691"/>
    </source>
</evidence>
<evidence type="ECO:0000313" key="8">
    <source>
        <dbReference type="EMBL" id="ASF48756.1"/>
    </source>
</evidence>
<dbReference type="GO" id="GO:0009007">
    <property type="term" value="F:site-specific DNA-methyltransferase (adenine-specific) activity"/>
    <property type="evidence" value="ECO:0007669"/>
    <property type="project" value="UniProtKB-EC"/>
</dbReference>
<dbReference type="PANTHER" id="PTHR30481">
    <property type="entry name" value="DNA ADENINE METHYLASE"/>
    <property type="match status" value="1"/>
</dbReference>
<keyword evidence="8" id="KW-0540">Nuclease</keyword>
<feature type="binding site" evidence="7">
    <location>
        <position position="58"/>
    </location>
    <ligand>
        <name>S-adenosyl-L-methionine</name>
        <dbReference type="ChEBI" id="CHEBI:59789"/>
    </ligand>
</feature>
<keyword evidence="4" id="KW-0808">Transferase</keyword>
<dbReference type="AlphaFoldDB" id="A0A1Z4C5C9"/>
<dbReference type="Pfam" id="PF02086">
    <property type="entry name" value="MethyltransfD12"/>
    <property type="match status" value="1"/>
</dbReference>
<evidence type="ECO:0000256" key="7">
    <source>
        <dbReference type="PIRSR" id="PIRSR000398-1"/>
    </source>
</evidence>
<accession>A0A1Z4C5C9</accession>
<keyword evidence="5" id="KW-0949">S-adenosyl-L-methionine</keyword>
<dbReference type="GO" id="GO:0009307">
    <property type="term" value="P:DNA restriction-modification system"/>
    <property type="evidence" value="ECO:0007669"/>
    <property type="project" value="InterPro"/>
</dbReference>
<dbReference type="OrthoDB" id="9805629at2"/>
<protein>
    <recommendedName>
        <fullName evidence="2">site-specific DNA-methyltransferase (adenine-specific)</fullName>
        <ecNumber evidence="2">2.1.1.72</ecNumber>
    </recommendedName>
</protein>
<dbReference type="InterPro" id="IPR012263">
    <property type="entry name" value="M_m6A_EcoRV"/>
</dbReference>
<evidence type="ECO:0000256" key="2">
    <source>
        <dbReference type="ARBA" id="ARBA00011900"/>
    </source>
</evidence>
<feature type="binding site" evidence="7">
    <location>
        <position position="13"/>
    </location>
    <ligand>
        <name>S-adenosyl-L-methionine</name>
        <dbReference type="ChEBI" id="CHEBI:59789"/>
    </ligand>
</feature>
<dbReference type="KEGG" id="mpsy:CEK71_13420"/>
<dbReference type="InterPro" id="IPR023095">
    <property type="entry name" value="Ade_MeTrfase_dom_2"/>
</dbReference>
<dbReference type="PIRSF" id="PIRSF000398">
    <property type="entry name" value="M_m6A_EcoRV"/>
    <property type="match status" value="1"/>
</dbReference>
<feature type="binding site" evidence="7">
    <location>
        <position position="181"/>
    </location>
    <ligand>
        <name>S-adenosyl-L-methionine</name>
        <dbReference type="ChEBI" id="CHEBI:59789"/>
    </ligand>
</feature>
<evidence type="ECO:0000256" key="4">
    <source>
        <dbReference type="ARBA" id="ARBA00022679"/>
    </source>
</evidence>
<dbReference type="REBASE" id="208543">
    <property type="entry name" value="M.MpsM2ORF13420P"/>
</dbReference>
<keyword evidence="3" id="KW-0489">Methyltransferase</keyword>
<dbReference type="EMBL" id="CP022129">
    <property type="protein sequence ID" value="ASF48756.1"/>
    <property type="molecule type" value="Genomic_DNA"/>
</dbReference>
<dbReference type="GO" id="GO:0043565">
    <property type="term" value="F:sequence-specific DNA binding"/>
    <property type="evidence" value="ECO:0007669"/>
    <property type="project" value="TreeGrafter"/>
</dbReference>
<reference evidence="8 9" key="1">
    <citation type="submission" date="2017-06" db="EMBL/GenBank/DDBJ databases">
        <title>Genome Sequencing of the methanotroph Methylovulum psychrotolerants str. HV10-M2 isolated from a high-altitude environment.</title>
        <authorList>
            <person name="Mateos-Rivera A."/>
        </authorList>
    </citation>
    <scope>NUCLEOTIDE SEQUENCE [LARGE SCALE GENOMIC DNA]</scope>
    <source>
        <strain evidence="8 9">HV10_M2</strain>
    </source>
</reference>
<keyword evidence="9" id="KW-1185">Reference proteome</keyword>
<dbReference type="Gene3D" id="3.40.50.150">
    <property type="entry name" value="Vaccinia Virus protein VP39"/>
    <property type="match status" value="1"/>
</dbReference>
<dbReference type="Gene3D" id="1.10.1020.10">
    <property type="entry name" value="Adenine-specific Methyltransferase, Domain 2"/>
    <property type="match status" value="1"/>
</dbReference>
<proteinExistence type="inferred from homology"/>
<dbReference type="Proteomes" id="UP000197019">
    <property type="component" value="Chromosome"/>
</dbReference>
<name>A0A1Z4C5C9_9GAMM</name>
<dbReference type="GO" id="GO:0032259">
    <property type="term" value="P:methylation"/>
    <property type="evidence" value="ECO:0007669"/>
    <property type="project" value="UniProtKB-KW"/>
</dbReference>
<comment type="catalytic activity">
    <reaction evidence="6">
        <text>a 2'-deoxyadenosine in DNA + S-adenosyl-L-methionine = an N(6)-methyl-2'-deoxyadenosine in DNA + S-adenosyl-L-homocysteine + H(+)</text>
        <dbReference type="Rhea" id="RHEA:15197"/>
        <dbReference type="Rhea" id="RHEA-COMP:12418"/>
        <dbReference type="Rhea" id="RHEA-COMP:12419"/>
        <dbReference type="ChEBI" id="CHEBI:15378"/>
        <dbReference type="ChEBI" id="CHEBI:57856"/>
        <dbReference type="ChEBI" id="CHEBI:59789"/>
        <dbReference type="ChEBI" id="CHEBI:90615"/>
        <dbReference type="ChEBI" id="CHEBI:90616"/>
        <dbReference type="EC" id="2.1.1.72"/>
    </reaction>
</comment>
<gene>
    <name evidence="8" type="ORF">CEK71_13420</name>
</gene>
<sequence length="261" mass="29481">MKGNKQLKPILRWMGGKSKLATEIIEKFPKHTCYVEPFCGGAAVFLKKPRSKAEVINDFNGDLINLYRCIQVHPDELSKQAIGMLHSRWLFDKLKSQNPGELTDIQRAARFYAINRMAFGGRMTAPSFGYGRSTAPGLSAARFKQDIELLTARLDKVYIENLPWADCIGRYDSADTLAYCDPPYWQTAGYGMKFGIDEYVQMAQLAKSMKGKIIISVNNHEKMQQVFDGLNIEMLTIKYSCGNIGKGGVRKESEELLIKNF</sequence>
<dbReference type="PRINTS" id="PR00505">
    <property type="entry name" value="D12N6MTFRASE"/>
</dbReference>
<evidence type="ECO:0000256" key="1">
    <source>
        <dbReference type="ARBA" id="ARBA00006594"/>
    </source>
</evidence>
<dbReference type="GO" id="GO:0006298">
    <property type="term" value="P:mismatch repair"/>
    <property type="evidence" value="ECO:0007669"/>
    <property type="project" value="TreeGrafter"/>
</dbReference>